<dbReference type="Proteomes" id="UP000678513">
    <property type="component" value="Chromosome"/>
</dbReference>
<proteinExistence type="predicted"/>
<feature type="region of interest" description="Disordered" evidence="1">
    <location>
        <begin position="152"/>
        <end position="196"/>
    </location>
</feature>
<evidence type="ECO:0000313" key="5">
    <source>
        <dbReference type="Proteomes" id="UP000678513"/>
    </source>
</evidence>
<keyword evidence="2" id="KW-1133">Transmembrane helix</keyword>
<dbReference type="EMBL" id="CP072384">
    <property type="protein sequence ID" value="QUC09540.1"/>
    <property type="molecule type" value="Genomic_DNA"/>
</dbReference>
<keyword evidence="5" id="KW-1185">Reference proteome</keyword>
<feature type="domain" description="DUF3566" evidence="3">
    <location>
        <begin position="198"/>
        <end position="315"/>
    </location>
</feature>
<dbReference type="InterPro" id="IPR021949">
    <property type="entry name" value="DUF3566_TM"/>
</dbReference>
<feature type="compositionally biased region" description="Low complexity" evidence="1">
    <location>
        <begin position="98"/>
        <end position="124"/>
    </location>
</feature>
<dbReference type="Pfam" id="PF12089">
    <property type="entry name" value="DUF3566"/>
    <property type="match status" value="1"/>
</dbReference>
<evidence type="ECO:0000256" key="2">
    <source>
        <dbReference type="SAM" id="Phobius"/>
    </source>
</evidence>
<protein>
    <submittedName>
        <fullName evidence="4">DUF3566 domain-containing protein</fullName>
    </submittedName>
</protein>
<feature type="compositionally biased region" description="Low complexity" evidence="1">
    <location>
        <begin position="152"/>
        <end position="166"/>
    </location>
</feature>
<evidence type="ECO:0000313" key="4">
    <source>
        <dbReference type="EMBL" id="QUC09540.1"/>
    </source>
</evidence>
<sequence>MSRNPGQSGKSSGRGKGPAQSGKPAAVASRPAPQALPGPASQSSRPQGGKKPGPDGNQAAPAGQQPAQKGQQGQQPGKQQPGPTSLPGQSPQGGKGSAGQPASQQAGGPAGGKKPQVATAAATAVAGGAAGAAAVGAGLAAKSADKAAEAAAPAAAPWTSPPAGSSNTSTPEAGSGSRDKSHRPEGSLSKAGEARRTRKARLRISRIDPWSVMKTTFLFSIAFGIMLVVIVAVLWGFVAASGALQSINSMMTQLIGDSGTQFQVEDYINAGRVIGFAAVLAALNVVIITTVATLFAFLYNLAAAVIGGLEVTLAED</sequence>
<gene>
    <name evidence="4" type="ORF">J5A65_00025</name>
</gene>
<name>A0ABX7Y9J5_9ACTN</name>
<evidence type="ECO:0000256" key="1">
    <source>
        <dbReference type="SAM" id="MobiDB-lite"/>
    </source>
</evidence>
<evidence type="ECO:0000259" key="3">
    <source>
        <dbReference type="Pfam" id="PF12089"/>
    </source>
</evidence>
<feature type="transmembrane region" description="Helical" evidence="2">
    <location>
        <begin position="216"/>
        <end position="238"/>
    </location>
</feature>
<accession>A0ABX7Y9J5</accession>
<organism evidence="4 5">
    <name type="scientific">Arachnia rubra</name>
    <dbReference type="NCBI Taxonomy" id="1547448"/>
    <lineage>
        <taxon>Bacteria</taxon>
        <taxon>Bacillati</taxon>
        <taxon>Actinomycetota</taxon>
        <taxon>Actinomycetes</taxon>
        <taxon>Propionibacteriales</taxon>
        <taxon>Propionibacteriaceae</taxon>
        <taxon>Arachnia</taxon>
    </lineage>
</organism>
<feature type="compositionally biased region" description="Low complexity" evidence="1">
    <location>
        <begin position="1"/>
        <end position="11"/>
    </location>
</feature>
<keyword evidence="2" id="KW-0472">Membrane</keyword>
<feature type="transmembrane region" description="Helical" evidence="2">
    <location>
        <begin position="273"/>
        <end position="299"/>
    </location>
</feature>
<reference evidence="4 5" key="1">
    <citation type="submission" date="2021-03" db="EMBL/GenBank/DDBJ databases">
        <title>Human Oral Microbial Genomes.</title>
        <authorList>
            <person name="Johnston C.D."/>
            <person name="Chen T."/>
            <person name="Dewhirst F.E."/>
        </authorList>
    </citation>
    <scope>NUCLEOTIDE SEQUENCE [LARGE SCALE GENOMIC DNA]</scope>
    <source>
        <strain evidence="4 5">DSMZ 100122</strain>
    </source>
</reference>
<feature type="region of interest" description="Disordered" evidence="1">
    <location>
        <begin position="1"/>
        <end position="124"/>
    </location>
</feature>
<keyword evidence="2" id="KW-0812">Transmembrane</keyword>
<feature type="compositionally biased region" description="Low complexity" evidence="1">
    <location>
        <begin position="54"/>
        <end position="90"/>
    </location>
</feature>